<dbReference type="InterPro" id="IPR015915">
    <property type="entry name" value="Kelch-typ_b-propeller"/>
</dbReference>
<comment type="caution">
    <text evidence="2">The sequence shown here is derived from an EMBL/GenBank/DDBJ whole genome shotgun (WGS) entry which is preliminary data.</text>
</comment>
<feature type="non-terminal residue" evidence="2">
    <location>
        <position position="1"/>
    </location>
</feature>
<organism evidence="2 3">
    <name type="scientific">Lasiosphaeria miniovina</name>
    <dbReference type="NCBI Taxonomy" id="1954250"/>
    <lineage>
        <taxon>Eukaryota</taxon>
        <taxon>Fungi</taxon>
        <taxon>Dikarya</taxon>
        <taxon>Ascomycota</taxon>
        <taxon>Pezizomycotina</taxon>
        <taxon>Sordariomycetes</taxon>
        <taxon>Sordariomycetidae</taxon>
        <taxon>Sordariales</taxon>
        <taxon>Lasiosphaeriaceae</taxon>
        <taxon>Lasiosphaeria</taxon>
    </lineage>
</organism>
<evidence type="ECO:0000313" key="3">
    <source>
        <dbReference type="Proteomes" id="UP001172101"/>
    </source>
</evidence>
<dbReference type="SUPFAM" id="SSF117281">
    <property type="entry name" value="Kelch motif"/>
    <property type="match status" value="1"/>
</dbReference>
<protein>
    <recommendedName>
        <fullName evidence="4">Cell wall anchored protein</fullName>
    </recommendedName>
</protein>
<proteinExistence type="predicted"/>
<feature type="compositionally biased region" description="Low complexity" evidence="1">
    <location>
        <begin position="587"/>
        <end position="596"/>
    </location>
</feature>
<feature type="compositionally biased region" description="Polar residues" evidence="1">
    <location>
        <begin position="617"/>
        <end position="637"/>
    </location>
</feature>
<feature type="compositionally biased region" description="Low complexity" evidence="1">
    <location>
        <begin position="434"/>
        <end position="444"/>
    </location>
</feature>
<evidence type="ECO:0000313" key="2">
    <source>
        <dbReference type="EMBL" id="KAK0717349.1"/>
    </source>
</evidence>
<feature type="region of interest" description="Disordered" evidence="1">
    <location>
        <begin position="582"/>
        <end position="654"/>
    </location>
</feature>
<name>A0AA40DUY2_9PEZI</name>
<accession>A0AA40DUY2</accession>
<dbReference type="RefSeq" id="XP_060296142.1">
    <property type="nucleotide sequence ID" value="XM_060437973.1"/>
</dbReference>
<sequence length="654" mass="69283">DNNLVVLDLSKNFTNQDSFPYSSIHKGPDVPSSLIEHVLWFSPATRKIYQLGGWFSFNNVNDPGYKNLTQIPLAAVWEFDIDAQTWSEADDLALVDTGAKVQRPGAAASCDVPSLNRSFIFEGYVQQRSDQEYTGFTASSEFKFLEGMLSLDTGGDVAKPTLTNISVPQQMDGEDLGPRMNGAMVHLAVGKYGVLVQIGGQTASNPTPYGRAIANANAGNTNIPLSYVDIYDIESGFWFRQQTFGLADGIPSGRSDICAVAVAAKDKSSFNIYMVAGVDTYASYITTEEIWVLTVPTFQWTLLHSRQDGIYGHTCHAVGENLLVVGGMKTKPEGGDVATCSEHMPAEIYSLALQNYTGVFDADGAARAAPVPSKVVDAIGGTPDGGAYITSPKVWSDLYLQYVFNPTLQRPAYTPTYVLANATNGTSPTPSPSPSVGSESPGTSKSVVIGASVGATLEFLGLLATATGLFLLFRRKRSGGSSDDEARRHQRAISHHSELPGYSSSDVKYDAMGSTMQPLSVPQMNGPAELGADYQQQQQQHVIPSPIPSTARPYSIPSDLGLGGNGSGGGVSFALTDFGSFNGGSGSSSREMSLGQPSPPLPTPTPGGHMGYPPPQFQRSVSPQSPSDGLLQRTYQDLNLGHGSGGLGQGQGGG</sequence>
<dbReference type="Gene3D" id="2.120.10.80">
    <property type="entry name" value="Kelch-type beta propeller"/>
    <property type="match status" value="1"/>
</dbReference>
<dbReference type="AlphaFoldDB" id="A0AA40DUY2"/>
<gene>
    <name evidence="2" type="ORF">B0T26DRAFT_648075</name>
</gene>
<dbReference type="Proteomes" id="UP001172101">
    <property type="component" value="Unassembled WGS sequence"/>
</dbReference>
<dbReference type="GeneID" id="85321243"/>
<feature type="compositionally biased region" description="Gly residues" evidence="1">
    <location>
        <begin position="642"/>
        <end position="654"/>
    </location>
</feature>
<reference evidence="2" key="1">
    <citation type="submission" date="2023-06" db="EMBL/GenBank/DDBJ databases">
        <title>Genome-scale phylogeny and comparative genomics of the fungal order Sordariales.</title>
        <authorList>
            <consortium name="Lawrence Berkeley National Laboratory"/>
            <person name="Hensen N."/>
            <person name="Bonometti L."/>
            <person name="Westerberg I."/>
            <person name="Brannstrom I.O."/>
            <person name="Guillou S."/>
            <person name="Cros-Aarteil S."/>
            <person name="Calhoun S."/>
            <person name="Haridas S."/>
            <person name="Kuo A."/>
            <person name="Mondo S."/>
            <person name="Pangilinan J."/>
            <person name="Riley R."/>
            <person name="LaButti K."/>
            <person name="Andreopoulos B."/>
            <person name="Lipzen A."/>
            <person name="Chen C."/>
            <person name="Yanf M."/>
            <person name="Daum C."/>
            <person name="Ng V."/>
            <person name="Clum A."/>
            <person name="Steindorff A."/>
            <person name="Ohm R."/>
            <person name="Martin F."/>
            <person name="Silar P."/>
            <person name="Natvig D."/>
            <person name="Lalanne C."/>
            <person name="Gautier V."/>
            <person name="Ament-velasquez S.L."/>
            <person name="Kruys A."/>
            <person name="Hutchinson M.I."/>
            <person name="Powell A.J."/>
            <person name="Barry K."/>
            <person name="Miller A.N."/>
            <person name="Grigoriev I.V."/>
            <person name="Debuchy R."/>
            <person name="Gladieux P."/>
            <person name="Thoren M.H."/>
            <person name="Johannesson H."/>
        </authorList>
    </citation>
    <scope>NUCLEOTIDE SEQUENCE</scope>
    <source>
        <strain evidence="2">SMH2392-1A</strain>
    </source>
</reference>
<feature type="region of interest" description="Disordered" evidence="1">
    <location>
        <begin position="424"/>
        <end position="445"/>
    </location>
</feature>
<dbReference type="EMBL" id="JAUIRO010000004">
    <property type="protein sequence ID" value="KAK0717349.1"/>
    <property type="molecule type" value="Genomic_DNA"/>
</dbReference>
<feature type="region of interest" description="Disordered" evidence="1">
    <location>
        <begin position="478"/>
        <end position="504"/>
    </location>
</feature>
<keyword evidence="3" id="KW-1185">Reference proteome</keyword>
<evidence type="ECO:0000256" key="1">
    <source>
        <dbReference type="SAM" id="MobiDB-lite"/>
    </source>
</evidence>
<evidence type="ECO:0008006" key="4">
    <source>
        <dbReference type="Google" id="ProtNLM"/>
    </source>
</evidence>